<feature type="transmembrane region" description="Helical" evidence="6">
    <location>
        <begin position="126"/>
        <end position="145"/>
    </location>
</feature>
<evidence type="ECO:0000256" key="1">
    <source>
        <dbReference type="ARBA" id="ARBA00004141"/>
    </source>
</evidence>
<sequence>MSAYYADEKQDKVDVEVVTTDGAVHDAVWGDIDGKGPNYRGLGWARTAVVLVKIQIGLGVLSMASFLDVLGLIPGVLVIIVVGILTTYTDYIVGTFKLAHPEVYTLADVGQLIWGPIGREILFVGYWLYLVFVAGAGLLAISTALNAVSDHAICTALFTLVGAATVMLIASIQTLDRISWITWVGVMGIMTSVITLTIAVSQRDRPYAAPQTGPWDKQLKLWGDAPFVDCCAAVAAIIFSYAGAPAFFSVVAEMKNPRQFTRSLLVCQAVVISTFTIVAAVVYHYCGVYLSSPTLGSAGGVIKKVCYGFALPGLIAGAVLNTHIPAKLLMVRFLRNSEHLANNTKVHYIVWFSCIAFNASISFIIAEAIPVFNNLLSVVGAFLATPLSMTVECLMYMWEVRRKDEQPTMRGRLMYGWNFFIFVLSLFAIGTGMWASAMAIKGDIDKGNLLKPFGCADNSGFHPAS</sequence>
<evidence type="ECO:0000256" key="2">
    <source>
        <dbReference type="ARBA" id="ARBA00008066"/>
    </source>
</evidence>
<evidence type="ECO:0000259" key="7">
    <source>
        <dbReference type="Pfam" id="PF01490"/>
    </source>
</evidence>
<dbReference type="GO" id="GO:0015179">
    <property type="term" value="F:L-amino acid transmembrane transporter activity"/>
    <property type="evidence" value="ECO:0007669"/>
    <property type="project" value="TreeGrafter"/>
</dbReference>
<dbReference type="PANTHER" id="PTHR22950:SF683">
    <property type="entry name" value="AMINO ACID TRANSPORTER (EUROFUNG)"/>
    <property type="match status" value="1"/>
</dbReference>
<name>A0A427XHF2_9TREE</name>
<dbReference type="GO" id="GO:0016020">
    <property type="term" value="C:membrane"/>
    <property type="evidence" value="ECO:0007669"/>
    <property type="project" value="UniProtKB-SubCell"/>
</dbReference>
<feature type="transmembrane region" description="Helical" evidence="6">
    <location>
        <begin position="152"/>
        <end position="172"/>
    </location>
</feature>
<dbReference type="STRING" id="105984.A0A427XHF2"/>
<proteinExistence type="inferred from homology"/>
<keyword evidence="4 6" id="KW-1133">Transmembrane helix</keyword>
<protein>
    <recommendedName>
        <fullName evidence="7">Amino acid transporter transmembrane domain-containing protein</fullName>
    </recommendedName>
</protein>
<feature type="domain" description="Amino acid transporter transmembrane" evidence="7">
    <location>
        <begin position="42"/>
        <end position="432"/>
    </location>
</feature>
<evidence type="ECO:0000256" key="6">
    <source>
        <dbReference type="SAM" id="Phobius"/>
    </source>
</evidence>
<dbReference type="InterPro" id="IPR013057">
    <property type="entry name" value="AA_transpt_TM"/>
</dbReference>
<feature type="transmembrane region" description="Helical" evidence="6">
    <location>
        <begin position="419"/>
        <end position="440"/>
    </location>
</feature>
<feature type="transmembrane region" description="Helical" evidence="6">
    <location>
        <begin position="305"/>
        <end position="326"/>
    </location>
</feature>
<keyword evidence="5 6" id="KW-0472">Membrane</keyword>
<dbReference type="GeneID" id="39587190"/>
<keyword evidence="3 6" id="KW-0812">Transmembrane</keyword>
<feature type="transmembrane region" description="Helical" evidence="6">
    <location>
        <begin position="178"/>
        <end position="200"/>
    </location>
</feature>
<dbReference type="OrthoDB" id="40134at2759"/>
<gene>
    <name evidence="8" type="ORF">EHS24_002647</name>
</gene>
<feature type="transmembrane region" description="Helical" evidence="6">
    <location>
        <begin position="346"/>
        <end position="369"/>
    </location>
</feature>
<feature type="transmembrane region" description="Helical" evidence="6">
    <location>
        <begin position="264"/>
        <end position="285"/>
    </location>
</feature>
<comment type="caution">
    <text evidence="8">The sequence shown here is derived from an EMBL/GenBank/DDBJ whole genome shotgun (WGS) entry which is preliminary data.</text>
</comment>
<evidence type="ECO:0000313" key="8">
    <source>
        <dbReference type="EMBL" id="RSH78187.1"/>
    </source>
</evidence>
<dbReference type="RefSeq" id="XP_028473334.1">
    <property type="nucleotide sequence ID" value="XM_028618378.1"/>
</dbReference>
<evidence type="ECO:0000256" key="5">
    <source>
        <dbReference type="ARBA" id="ARBA00023136"/>
    </source>
</evidence>
<evidence type="ECO:0000256" key="3">
    <source>
        <dbReference type="ARBA" id="ARBA00022692"/>
    </source>
</evidence>
<evidence type="ECO:0000256" key="4">
    <source>
        <dbReference type="ARBA" id="ARBA00022989"/>
    </source>
</evidence>
<evidence type="ECO:0000313" key="9">
    <source>
        <dbReference type="Proteomes" id="UP000279236"/>
    </source>
</evidence>
<feature type="transmembrane region" description="Helical" evidence="6">
    <location>
        <begin position="69"/>
        <end position="88"/>
    </location>
</feature>
<comment type="similarity">
    <text evidence="2">Belongs to the amino acid/polyamine transporter 2 family.</text>
</comment>
<accession>A0A427XHF2</accession>
<reference evidence="8 9" key="1">
    <citation type="submission" date="2018-11" db="EMBL/GenBank/DDBJ databases">
        <title>Genome sequence of Apiotrichum porosum DSM 27194.</title>
        <authorList>
            <person name="Aliyu H."/>
            <person name="Gorte O."/>
            <person name="Ochsenreither K."/>
        </authorList>
    </citation>
    <scope>NUCLEOTIDE SEQUENCE [LARGE SCALE GENOMIC DNA]</scope>
    <source>
        <strain evidence="8 9">DSM 27194</strain>
    </source>
</reference>
<dbReference type="Proteomes" id="UP000279236">
    <property type="component" value="Unassembled WGS sequence"/>
</dbReference>
<keyword evidence="9" id="KW-1185">Reference proteome</keyword>
<comment type="subcellular location">
    <subcellularLocation>
        <location evidence="1">Membrane</location>
        <topology evidence="1">Multi-pass membrane protein</topology>
    </subcellularLocation>
</comment>
<dbReference type="Pfam" id="PF01490">
    <property type="entry name" value="Aa_trans"/>
    <property type="match status" value="1"/>
</dbReference>
<feature type="transmembrane region" description="Helical" evidence="6">
    <location>
        <begin position="43"/>
        <end position="62"/>
    </location>
</feature>
<feature type="transmembrane region" description="Helical" evidence="6">
    <location>
        <begin position="375"/>
        <end position="398"/>
    </location>
</feature>
<dbReference type="EMBL" id="RSCE01000013">
    <property type="protein sequence ID" value="RSH78187.1"/>
    <property type="molecule type" value="Genomic_DNA"/>
</dbReference>
<organism evidence="8 9">
    <name type="scientific">Apiotrichum porosum</name>
    <dbReference type="NCBI Taxonomy" id="105984"/>
    <lineage>
        <taxon>Eukaryota</taxon>
        <taxon>Fungi</taxon>
        <taxon>Dikarya</taxon>
        <taxon>Basidiomycota</taxon>
        <taxon>Agaricomycotina</taxon>
        <taxon>Tremellomycetes</taxon>
        <taxon>Trichosporonales</taxon>
        <taxon>Trichosporonaceae</taxon>
        <taxon>Apiotrichum</taxon>
    </lineage>
</organism>
<dbReference type="AlphaFoldDB" id="A0A427XHF2"/>
<dbReference type="PANTHER" id="PTHR22950">
    <property type="entry name" value="AMINO ACID TRANSPORTER"/>
    <property type="match status" value="1"/>
</dbReference>